<reference evidence="6 7" key="1">
    <citation type="submission" date="2019-12" db="EMBL/GenBank/DDBJ databases">
        <authorList>
            <person name="Huq M.A."/>
        </authorList>
    </citation>
    <scope>NUCLEOTIDE SEQUENCE [LARGE SCALE GENOMIC DNA]</scope>
    <source>
        <strain evidence="6 7">MAH-25</strain>
    </source>
</reference>
<dbReference type="GO" id="GO:0003700">
    <property type="term" value="F:DNA-binding transcription factor activity"/>
    <property type="evidence" value="ECO:0007669"/>
    <property type="project" value="TreeGrafter"/>
</dbReference>
<sequence>MTPLAAIDGGCCHIPKRLPRSAWQARHEPIRCRIPFCSFKFHSVSSSLGVYPEGADDRSDGGVRVLARGLVLLQAFSPRNQPRSNGDLAELCALPKATVSRITATLTRLGYLDYLPGPAQYRLGYGALALGFGVLSTLDVRVRARAHMQRFAEQNDLLVVLAVRDRLAMVCQEVCRGRGALTIRVGVGSRLALPHSAMGRAWIASLPPAGYEALLRELPPAYDPAALRPHFEEAATEIRASGYCVTVSSLEPDVNSLGTLVDLPQAPGQYVLGCSVPAFRYPPERCRQEIGPRLLELRQAIQDDLAAGLLQGEA</sequence>
<keyword evidence="3" id="KW-0804">Transcription</keyword>
<evidence type="ECO:0000313" key="6">
    <source>
        <dbReference type="EMBL" id="MVQ30484.1"/>
    </source>
</evidence>
<dbReference type="InterPro" id="IPR036388">
    <property type="entry name" value="WH-like_DNA-bd_sf"/>
</dbReference>
<keyword evidence="7" id="KW-1185">Reference proteome</keyword>
<evidence type="ECO:0000256" key="2">
    <source>
        <dbReference type="ARBA" id="ARBA00023125"/>
    </source>
</evidence>
<organism evidence="6 7">
    <name type="scientific">Ramlibacter pinisoli</name>
    <dbReference type="NCBI Taxonomy" id="2682844"/>
    <lineage>
        <taxon>Bacteria</taxon>
        <taxon>Pseudomonadati</taxon>
        <taxon>Pseudomonadota</taxon>
        <taxon>Betaproteobacteria</taxon>
        <taxon>Burkholderiales</taxon>
        <taxon>Comamonadaceae</taxon>
        <taxon>Ramlibacter</taxon>
    </lineage>
</organism>
<dbReference type="SUPFAM" id="SSF46785">
    <property type="entry name" value="Winged helix' DNA-binding domain"/>
    <property type="match status" value="1"/>
</dbReference>
<dbReference type="Gene3D" id="3.30.450.40">
    <property type="match status" value="1"/>
</dbReference>
<accession>A0A6N8IU97</accession>
<keyword evidence="1" id="KW-0805">Transcription regulation</keyword>
<dbReference type="PROSITE" id="PS51078">
    <property type="entry name" value="ICLR_ED"/>
    <property type="match status" value="1"/>
</dbReference>
<evidence type="ECO:0000313" key="7">
    <source>
        <dbReference type="Proteomes" id="UP000469385"/>
    </source>
</evidence>
<dbReference type="InterPro" id="IPR050707">
    <property type="entry name" value="HTH_MetabolicPath_Reg"/>
</dbReference>
<dbReference type="GO" id="GO:0003677">
    <property type="term" value="F:DNA binding"/>
    <property type="evidence" value="ECO:0007669"/>
    <property type="project" value="UniProtKB-KW"/>
</dbReference>
<dbReference type="GO" id="GO:0045892">
    <property type="term" value="P:negative regulation of DNA-templated transcription"/>
    <property type="evidence" value="ECO:0007669"/>
    <property type="project" value="TreeGrafter"/>
</dbReference>
<dbReference type="PANTHER" id="PTHR30136:SF33">
    <property type="entry name" value="TRANSCRIPTIONAL REGULATORY PROTEIN"/>
    <property type="match status" value="1"/>
</dbReference>
<protein>
    <submittedName>
        <fullName evidence="6">Helix-turn-helix domain-containing protein</fullName>
    </submittedName>
</protein>
<gene>
    <name evidence="6" type="ORF">GON04_13565</name>
</gene>
<name>A0A6N8IU97_9BURK</name>
<evidence type="ECO:0000259" key="5">
    <source>
        <dbReference type="PROSITE" id="PS51078"/>
    </source>
</evidence>
<feature type="domain" description="IclR-ED" evidence="5">
    <location>
        <begin position="126"/>
        <end position="307"/>
    </location>
</feature>
<dbReference type="InterPro" id="IPR036390">
    <property type="entry name" value="WH_DNA-bd_sf"/>
</dbReference>
<dbReference type="InterPro" id="IPR029016">
    <property type="entry name" value="GAF-like_dom_sf"/>
</dbReference>
<dbReference type="Gene3D" id="1.10.10.10">
    <property type="entry name" value="Winged helix-like DNA-binding domain superfamily/Winged helix DNA-binding domain"/>
    <property type="match status" value="1"/>
</dbReference>
<evidence type="ECO:0000256" key="3">
    <source>
        <dbReference type="ARBA" id="ARBA00023163"/>
    </source>
</evidence>
<evidence type="ECO:0000259" key="4">
    <source>
        <dbReference type="PROSITE" id="PS51077"/>
    </source>
</evidence>
<dbReference type="SUPFAM" id="SSF55781">
    <property type="entry name" value="GAF domain-like"/>
    <property type="match status" value="1"/>
</dbReference>
<dbReference type="Proteomes" id="UP000469385">
    <property type="component" value="Unassembled WGS sequence"/>
</dbReference>
<dbReference type="EMBL" id="WSEL01000006">
    <property type="protein sequence ID" value="MVQ30484.1"/>
    <property type="molecule type" value="Genomic_DNA"/>
</dbReference>
<feature type="domain" description="HTH iclR-type" evidence="4">
    <location>
        <begin position="63"/>
        <end position="125"/>
    </location>
</feature>
<evidence type="ECO:0000256" key="1">
    <source>
        <dbReference type="ARBA" id="ARBA00023015"/>
    </source>
</evidence>
<dbReference type="Pfam" id="PF01614">
    <property type="entry name" value="IclR_C"/>
    <property type="match status" value="1"/>
</dbReference>
<dbReference type="SMART" id="SM00346">
    <property type="entry name" value="HTH_ICLR"/>
    <property type="match status" value="1"/>
</dbReference>
<keyword evidence="2" id="KW-0238">DNA-binding</keyword>
<dbReference type="PANTHER" id="PTHR30136">
    <property type="entry name" value="HELIX-TURN-HELIX TRANSCRIPTIONAL REGULATOR, ICLR FAMILY"/>
    <property type="match status" value="1"/>
</dbReference>
<dbReference type="PROSITE" id="PS51077">
    <property type="entry name" value="HTH_ICLR"/>
    <property type="match status" value="1"/>
</dbReference>
<dbReference type="AlphaFoldDB" id="A0A6N8IU97"/>
<dbReference type="Pfam" id="PF09339">
    <property type="entry name" value="HTH_IclR"/>
    <property type="match status" value="1"/>
</dbReference>
<dbReference type="InterPro" id="IPR014757">
    <property type="entry name" value="Tscrpt_reg_IclR_C"/>
</dbReference>
<comment type="caution">
    <text evidence="6">The sequence shown here is derived from an EMBL/GenBank/DDBJ whole genome shotgun (WGS) entry which is preliminary data.</text>
</comment>
<dbReference type="InterPro" id="IPR005471">
    <property type="entry name" value="Tscrpt_reg_IclR_N"/>
</dbReference>
<proteinExistence type="predicted"/>